<accession>A0ABT6BE05</accession>
<comment type="caution">
    <text evidence="2">The sequence shown here is derived from an EMBL/GenBank/DDBJ whole genome shotgun (WGS) entry which is preliminary data.</text>
</comment>
<protein>
    <recommendedName>
        <fullName evidence="4">Fimbrial protein</fullName>
    </recommendedName>
</protein>
<evidence type="ECO:0008006" key="4">
    <source>
        <dbReference type="Google" id="ProtNLM"/>
    </source>
</evidence>
<dbReference type="EMBL" id="JARJJS010000004">
    <property type="protein sequence ID" value="MDF4026362.1"/>
    <property type="molecule type" value="Genomic_DNA"/>
</dbReference>
<proteinExistence type="predicted"/>
<feature type="chain" id="PRO_5046822773" description="Fimbrial protein" evidence="1">
    <location>
        <begin position="27"/>
        <end position="334"/>
    </location>
</feature>
<organism evidence="2 3">
    <name type="scientific">Luteibacter sahnii</name>
    <dbReference type="NCBI Taxonomy" id="3021977"/>
    <lineage>
        <taxon>Bacteria</taxon>
        <taxon>Pseudomonadati</taxon>
        <taxon>Pseudomonadota</taxon>
        <taxon>Gammaproteobacteria</taxon>
        <taxon>Lysobacterales</taxon>
        <taxon>Rhodanobacteraceae</taxon>
        <taxon>Luteibacter</taxon>
    </lineage>
</organism>
<dbReference type="InterPro" id="IPR036937">
    <property type="entry name" value="Adhesion_dom_fimbrial_sf"/>
</dbReference>
<evidence type="ECO:0000313" key="2">
    <source>
        <dbReference type="EMBL" id="MDF4026362.1"/>
    </source>
</evidence>
<dbReference type="Proteomes" id="UP001528850">
    <property type="component" value="Unassembled WGS sequence"/>
</dbReference>
<sequence>MSFHAARKAVVSVVLLSSMYVPDAWAKWGCESVGKVSYRIGTAYEHAGIPAGGSLPGQVVATGQGLRSGEPHVLQCKKGVITFDHVWVPVSAGDTRPLTIGGLPSGLGLKVSVRRKDAEHFRYPSATHWNLDNGWVVIGGTPVDVTDESVHYDIVRVAGPLRFGRLDPGVVGQSFATNTKGGGRLAYETLEMAGVVVQRPACGIVVDDLHQVVRMGDYGVADFRNADGATPWLPFHLRVSSCPYPAGLIARFTFGIPSDATPDDPQGFALPGPRHVALQLATADLRAIAPARPVVLGALGNGQRFTFHARLRQAGSPIGGGRFSRQLRLMVEFL</sequence>
<dbReference type="InterPro" id="IPR008966">
    <property type="entry name" value="Adhesion_dom_sf"/>
</dbReference>
<name>A0ABT6BE05_9GAMM</name>
<feature type="signal peptide" evidence="1">
    <location>
        <begin position="1"/>
        <end position="26"/>
    </location>
</feature>
<dbReference type="SUPFAM" id="SSF49401">
    <property type="entry name" value="Bacterial adhesins"/>
    <property type="match status" value="1"/>
</dbReference>
<gene>
    <name evidence="2" type="ORF">P3W24_15420</name>
</gene>
<keyword evidence="1" id="KW-0732">Signal</keyword>
<keyword evidence="3" id="KW-1185">Reference proteome</keyword>
<reference evidence="2 3" key="1">
    <citation type="journal article" date="2024" name="Curr. Microbiol.">
        <title>Luteibacter sahnii sp. nov., A Novel Yellow-Colored Xanthomonadin Pigment Producing Probiotic Bacterium from Healthy Rice Seed Microbiome.</title>
        <authorList>
            <person name="Jaiswal G."/>
            <person name="Rana R."/>
            <person name="Nayak P.K."/>
            <person name="Chouhan R."/>
            <person name="Gandhi S.G."/>
            <person name="Patel H.K."/>
            <person name="Patil P.B."/>
        </authorList>
    </citation>
    <scope>NUCLEOTIDE SEQUENCE [LARGE SCALE GENOMIC DNA]</scope>
    <source>
        <strain evidence="2 3">PPL201</strain>
    </source>
</reference>
<evidence type="ECO:0000256" key="1">
    <source>
        <dbReference type="SAM" id="SignalP"/>
    </source>
</evidence>
<dbReference type="Gene3D" id="2.60.40.1090">
    <property type="entry name" value="Fimbrial-type adhesion domain"/>
    <property type="match status" value="1"/>
</dbReference>
<evidence type="ECO:0000313" key="3">
    <source>
        <dbReference type="Proteomes" id="UP001528850"/>
    </source>
</evidence>